<feature type="binding site" evidence="8">
    <location>
        <position position="191"/>
    </location>
    <ligand>
        <name>a divalent metal cation</name>
        <dbReference type="ChEBI" id="CHEBI:60240"/>
        <label>3</label>
    </ligand>
</feature>
<dbReference type="InterPro" id="IPR022925">
    <property type="entry name" value="RNA_Hydrolase_NudC"/>
</dbReference>
<dbReference type="NCBIfam" id="NF001299">
    <property type="entry name" value="PRK00241.1"/>
    <property type="match status" value="1"/>
</dbReference>
<dbReference type="GO" id="GO:0016787">
    <property type="term" value="F:hydrolase activity"/>
    <property type="evidence" value="ECO:0007669"/>
    <property type="project" value="UniProtKB-KW"/>
</dbReference>
<sequence length="275" mass="30952">MPSWQPSVLDTTVTGGWAVAHCKQQFLCDSNGVLFPREWLKKQDLPVIAEHGIGHFGDDAVYVLELKDCVDLPGLGWQGLRRYMLESDIDTYKMLGYASQIGIWAREHRFCGGCGEATQQVPGERAMSCELCNIRHYPRISPSMIVLVTRGDEILLARSPRYVPGMYSTLAGFVEPGESAENCVRREVREEVALSVDNIRYMGSQCWPFPHSMMLGFHADYADGEIIIQEDEIEDARWFDVRSLPPLPASRSIARYLIDSYVATRLGLPQPVLPN</sequence>
<feature type="binding site" evidence="8">
    <location>
        <position position="187"/>
    </location>
    <ligand>
        <name>a divalent metal cation</name>
        <dbReference type="ChEBI" id="CHEBI:60240"/>
        <label>3</label>
    </ligand>
</feature>
<evidence type="ECO:0000313" key="11">
    <source>
        <dbReference type="Proteomes" id="UP001476583"/>
    </source>
</evidence>
<dbReference type="EMBL" id="CP148074">
    <property type="protein sequence ID" value="WXL27587.1"/>
    <property type="molecule type" value="Genomic_DNA"/>
</dbReference>
<comment type="function">
    <text evidence="8">mRNA decapping enzyme that specifically removes the nicotinamide adenine dinucleotide (NAD) cap from a subset of mRNAs by hydrolyzing the diphosphate linkage to produce nicotinamide mononucleotide (NMN) and 5' monophosphate mRNA. The NAD-cap is present at the 5'-end of some mRNAs and stabilizes RNA against 5'-processing. Has preference for mRNAs with a 5'-end purine. Catalyzes the hydrolysis of a broad range of dinucleotide pyrophosphates.</text>
</comment>
<dbReference type="SUPFAM" id="SSF55811">
    <property type="entry name" value="Nudix"/>
    <property type="match status" value="2"/>
</dbReference>
<gene>
    <name evidence="8 10" type="primary">nudC</name>
    <name evidence="10" type="ORF">WG219_09060</name>
</gene>
<protein>
    <recommendedName>
        <fullName evidence="8">NAD-capped RNA hydrolase NudC</fullName>
        <shortName evidence="8">DeNADding enzyme NudC</shortName>
        <ecNumber evidence="8">3.6.1.-</ecNumber>
    </recommendedName>
    <alternativeName>
        <fullName evidence="8">NADH pyrophosphatase</fullName>
        <ecNumber evidence="8">3.6.1.22</ecNumber>
    </alternativeName>
</protein>
<keyword evidence="2 8" id="KW-0479">Metal-binding</keyword>
<dbReference type="PANTHER" id="PTHR42904">
    <property type="entry name" value="NUDIX HYDROLASE, NUDC SUBFAMILY"/>
    <property type="match status" value="1"/>
</dbReference>
<keyword evidence="4 8" id="KW-0460">Magnesium</keyword>
<evidence type="ECO:0000256" key="3">
    <source>
        <dbReference type="ARBA" id="ARBA00022801"/>
    </source>
</evidence>
<comment type="cofactor">
    <cofactor evidence="8">
        <name>Zn(2+)</name>
        <dbReference type="ChEBI" id="CHEBI:29105"/>
    </cofactor>
    <text evidence="8">Binds 1 zinc ion per subunit.</text>
</comment>
<evidence type="ECO:0000256" key="2">
    <source>
        <dbReference type="ARBA" id="ARBA00022723"/>
    </source>
</evidence>
<dbReference type="InterPro" id="IPR050241">
    <property type="entry name" value="NAD-cap_RNA_hydrolase_NudC"/>
</dbReference>
<dbReference type="EC" id="3.6.1.-" evidence="8"/>
<comment type="subunit">
    <text evidence="8">Homodimer.</text>
</comment>
<feature type="binding site" evidence="8">
    <location>
        <position position="254"/>
    </location>
    <ligand>
        <name>substrate</name>
    </ligand>
</feature>
<evidence type="ECO:0000256" key="7">
    <source>
        <dbReference type="ARBA" id="ARBA00023679"/>
    </source>
</evidence>
<dbReference type="EC" id="3.6.1.22" evidence="8"/>
<comment type="similarity">
    <text evidence="1 8">Belongs to the Nudix hydrolase family. NudC subfamily.</text>
</comment>
<feature type="binding site" evidence="8">
    <location>
        <begin position="205"/>
        <end position="212"/>
    </location>
    <ligand>
        <name>substrate</name>
    </ligand>
</feature>
<evidence type="ECO:0000256" key="4">
    <source>
        <dbReference type="ARBA" id="ARBA00022842"/>
    </source>
</evidence>
<feature type="binding site" evidence="8">
    <location>
        <position position="124"/>
    </location>
    <ligand>
        <name>substrate</name>
    </ligand>
</feature>
<keyword evidence="3 8" id="KW-0378">Hydrolase</keyword>
<reference evidence="10 11" key="1">
    <citation type="submission" date="2024-03" db="EMBL/GenBank/DDBJ databases">
        <title>Complete genome of BD2.</title>
        <authorList>
            <person name="Cao G."/>
        </authorList>
    </citation>
    <scope>NUCLEOTIDE SEQUENCE [LARGE SCALE GENOMIC DNA]</scope>
    <source>
        <strain evidence="10 11">BD2</strain>
    </source>
</reference>
<dbReference type="InterPro" id="IPR000086">
    <property type="entry name" value="NUDIX_hydrolase_dom"/>
</dbReference>
<feature type="domain" description="Nudix hydrolase" evidence="9">
    <location>
        <begin position="138"/>
        <end position="261"/>
    </location>
</feature>
<evidence type="ECO:0000256" key="6">
    <source>
        <dbReference type="ARBA" id="ARBA00023211"/>
    </source>
</evidence>
<feature type="binding site" evidence="8">
    <location>
        <position position="111"/>
    </location>
    <ligand>
        <name>Zn(2+)</name>
        <dbReference type="ChEBI" id="CHEBI:29105"/>
    </ligand>
</feature>
<dbReference type="InterPro" id="IPR049734">
    <property type="entry name" value="NudC-like_C"/>
</dbReference>
<dbReference type="Gene3D" id="3.90.79.20">
    <property type="match status" value="1"/>
</dbReference>
<comment type="catalytic activity">
    <reaction evidence="7">
        <text>a 5'-end NAD(+)-phospho-ribonucleoside in mRNA + H2O = a 5'-end phospho-adenosine-phospho-ribonucleoside in mRNA + beta-nicotinamide D-ribonucleotide + 2 H(+)</text>
        <dbReference type="Rhea" id="RHEA:60876"/>
        <dbReference type="Rhea" id="RHEA-COMP:15698"/>
        <dbReference type="Rhea" id="RHEA-COMP:15719"/>
        <dbReference type="ChEBI" id="CHEBI:14649"/>
        <dbReference type="ChEBI" id="CHEBI:15377"/>
        <dbReference type="ChEBI" id="CHEBI:15378"/>
        <dbReference type="ChEBI" id="CHEBI:144029"/>
        <dbReference type="ChEBI" id="CHEBI:144051"/>
    </reaction>
    <physiologicalReaction direction="left-to-right" evidence="7">
        <dbReference type="Rhea" id="RHEA:60877"/>
    </physiologicalReaction>
</comment>
<comment type="caution">
    <text evidence="8">Lacks conserved residue(s) required for the propagation of feature annotation.</text>
</comment>
<feature type="binding site" evidence="8">
    <location>
        <position position="232"/>
    </location>
    <ligand>
        <name>a divalent metal cation</name>
        <dbReference type="ChEBI" id="CHEBI:60240"/>
        <label>1</label>
    </ligand>
</feature>
<evidence type="ECO:0000256" key="8">
    <source>
        <dbReference type="HAMAP-Rule" id="MF_00297"/>
    </source>
</evidence>
<keyword evidence="11" id="KW-1185">Reference proteome</keyword>
<keyword evidence="5 8" id="KW-0520">NAD</keyword>
<dbReference type="Pfam" id="PF09297">
    <property type="entry name" value="Zn_ribbon_NUD"/>
    <property type="match status" value="1"/>
</dbReference>
<keyword evidence="6 8" id="KW-0464">Manganese</keyword>
<evidence type="ECO:0000313" key="10">
    <source>
        <dbReference type="EMBL" id="WXL27587.1"/>
    </source>
</evidence>
<feature type="binding site" evidence="8">
    <location>
        <position position="232"/>
    </location>
    <ligand>
        <name>a divalent metal cation</name>
        <dbReference type="ChEBI" id="CHEBI:60240"/>
        <label>3</label>
    </ligand>
</feature>
<feature type="binding site" evidence="8">
    <location>
        <position position="114"/>
    </location>
    <ligand>
        <name>Zn(2+)</name>
        <dbReference type="ChEBI" id="CHEBI:29105"/>
    </ligand>
</feature>
<evidence type="ECO:0000256" key="1">
    <source>
        <dbReference type="ARBA" id="ARBA00009595"/>
    </source>
</evidence>
<feature type="binding site" evidence="8">
    <location>
        <position position="129"/>
    </location>
    <ligand>
        <name>Zn(2+)</name>
        <dbReference type="ChEBI" id="CHEBI:29105"/>
    </ligand>
</feature>
<feature type="binding site" evidence="8">
    <location>
        <position position="132"/>
    </location>
    <ligand>
        <name>Zn(2+)</name>
        <dbReference type="ChEBI" id="CHEBI:29105"/>
    </ligand>
</feature>
<dbReference type="PANTHER" id="PTHR42904:SF6">
    <property type="entry name" value="NAD-CAPPED RNA HYDROLASE NUDT12"/>
    <property type="match status" value="1"/>
</dbReference>
<organism evidence="10 11">
    <name type="scientific">Ectopseudomonas mendocina</name>
    <name type="common">Pseudomonas mendocina</name>
    <dbReference type="NCBI Taxonomy" id="300"/>
    <lineage>
        <taxon>Bacteria</taxon>
        <taxon>Pseudomonadati</taxon>
        <taxon>Pseudomonadota</taxon>
        <taxon>Gammaproteobacteria</taxon>
        <taxon>Pseudomonadales</taxon>
        <taxon>Pseudomonadaceae</taxon>
        <taxon>Ectopseudomonas</taxon>
    </lineage>
</organism>
<feature type="binding site" evidence="8">
    <location>
        <position position="191"/>
    </location>
    <ligand>
        <name>a divalent metal cation</name>
        <dbReference type="ChEBI" id="CHEBI:60240"/>
        <label>1</label>
    </ligand>
</feature>
<dbReference type="InterPro" id="IPR015375">
    <property type="entry name" value="NADH_PPase-like_N"/>
</dbReference>
<keyword evidence="8" id="KW-0862">Zinc</keyword>
<dbReference type="CDD" id="cd03429">
    <property type="entry name" value="NUDIX_NADH_pyrophosphatase_Nudt13"/>
    <property type="match status" value="1"/>
</dbReference>
<dbReference type="PROSITE" id="PS51462">
    <property type="entry name" value="NUDIX"/>
    <property type="match status" value="1"/>
</dbReference>
<name>A0ABZ2RKR6_ECTME</name>
<feature type="short sequence motif" description="Nudix box" evidence="8">
    <location>
        <begin position="172"/>
        <end position="193"/>
    </location>
</feature>
<feature type="binding site" evidence="8">
    <location>
        <position position="187"/>
    </location>
    <ligand>
        <name>a divalent metal cation</name>
        <dbReference type="ChEBI" id="CHEBI:60240"/>
        <label>2</label>
    </ligand>
</feature>
<comment type="catalytic activity">
    <reaction evidence="8">
        <text>NADH + H2O = reduced beta-nicotinamide D-ribonucleotide + AMP + 2 H(+)</text>
        <dbReference type="Rhea" id="RHEA:48868"/>
        <dbReference type="ChEBI" id="CHEBI:15377"/>
        <dbReference type="ChEBI" id="CHEBI:15378"/>
        <dbReference type="ChEBI" id="CHEBI:57945"/>
        <dbReference type="ChEBI" id="CHEBI:90832"/>
        <dbReference type="ChEBI" id="CHEBI:456215"/>
        <dbReference type="EC" id="3.6.1.22"/>
    </reaction>
</comment>
<feature type="binding site" evidence="8">
    <location>
        <position position="137"/>
    </location>
    <ligand>
        <name>substrate</name>
    </ligand>
</feature>
<dbReference type="Pfam" id="PF00293">
    <property type="entry name" value="NUDIX"/>
    <property type="match status" value="1"/>
</dbReference>
<comment type="cofactor">
    <cofactor evidence="8">
        <name>Mg(2+)</name>
        <dbReference type="ChEBI" id="CHEBI:18420"/>
    </cofactor>
    <cofactor evidence="8">
        <name>Mn(2+)</name>
        <dbReference type="ChEBI" id="CHEBI:29035"/>
    </cofactor>
    <text evidence="8">Divalent metal cations. Mg(2+) or Mn(2+).</text>
</comment>
<evidence type="ECO:0000259" key="9">
    <source>
        <dbReference type="PROSITE" id="PS51462"/>
    </source>
</evidence>
<dbReference type="InterPro" id="IPR015797">
    <property type="entry name" value="NUDIX_hydrolase-like_dom_sf"/>
</dbReference>
<accession>A0ABZ2RKR6</accession>
<comment type="catalytic activity">
    <reaction evidence="8">
        <text>NAD(+) + H2O = beta-nicotinamide D-ribonucleotide + AMP + 2 H(+)</text>
        <dbReference type="Rhea" id="RHEA:11800"/>
        <dbReference type="ChEBI" id="CHEBI:14649"/>
        <dbReference type="ChEBI" id="CHEBI:15377"/>
        <dbReference type="ChEBI" id="CHEBI:15378"/>
        <dbReference type="ChEBI" id="CHEBI:57540"/>
        <dbReference type="ChEBI" id="CHEBI:456215"/>
        <dbReference type="EC" id="3.6.1.22"/>
    </reaction>
</comment>
<feature type="binding site" evidence="8">
    <location>
        <position position="81"/>
    </location>
    <ligand>
        <name>substrate</name>
    </ligand>
</feature>
<proteinExistence type="inferred from homology"/>
<dbReference type="Gene3D" id="3.90.79.10">
    <property type="entry name" value="Nucleoside Triphosphate Pyrophosphohydrolase"/>
    <property type="match status" value="1"/>
</dbReference>
<dbReference type="Pfam" id="PF09296">
    <property type="entry name" value="NUDIX-like"/>
    <property type="match status" value="1"/>
</dbReference>
<dbReference type="HAMAP" id="MF_00297">
    <property type="entry name" value="Nudix_NudC"/>
    <property type="match status" value="1"/>
</dbReference>
<dbReference type="InterPro" id="IPR015376">
    <property type="entry name" value="Znr_NADH_PPase"/>
</dbReference>
<dbReference type="Proteomes" id="UP001476583">
    <property type="component" value="Chromosome"/>
</dbReference>
<evidence type="ECO:0000256" key="5">
    <source>
        <dbReference type="ARBA" id="ARBA00023027"/>
    </source>
</evidence>
<feature type="binding site" evidence="8">
    <location>
        <position position="171"/>
    </location>
    <ligand>
        <name>a divalent metal cation</name>
        <dbReference type="ChEBI" id="CHEBI:60240"/>
        <label>1</label>
    </ligand>
</feature>